<dbReference type="KEGG" id="cvn:111127934"/>
<proteinExistence type="inferred from homology"/>
<dbReference type="GO" id="GO:0000786">
    <property type="term" value="C:nucleosome"/>
    <property type="evidence" value="ECO:0007669"/>
    <property type="project" value="UniProtKB-KW"/>
</dbReference>
<name>A0A8B8DLC5_CRAVI</name>
<dbReference type="GeneID" id="111127934"/>
<dbReference type="Pfam" id="PF00125">
    <property type="entry name" value="Histone"/>
    <property type="match status" value="1"/>
</dbReference>
<evidence type="ECO:0000313" key="10">
    <source>
        <dbReference type="RefSeq" id="XP_022328972.1"/>
    </source>
</evidence>
<comment type="subcellular location">
    <subcellularLocation>
        <location evidence="2">Chromosome</location>
    </subcellularLocation>
    <subcellularLocation>
        <location evidence="1">Nucleus</location>
    </subcellularLocation>
</comment>
<organism evidence="9 10">
    <name type="scientific">Crassostrea virginica</name>
    <name type="common">Eastern oyster</name>
    <dbReference type="NCBI Taxonomy" id="6565"/>
    <lineage>
        <taxon>Eukaryota</taxon>
        <taxon>Metazoa</taxon>
        <taxon>Spiralia</taxon>
        <taxon>Lophotrochozoa</taxon>
        <taxon>Mollusca</taxon>
        <taxon>Bivalvia</taxon>
        <taxon>Autobranchia</taxon>
        <taxon>Pteriomorphia</taxon>
        <taxon>Ostreida</taxon>
        <taxon>Ostreoidea</taxon>
        <taxon>Ostreidae</taxon>
        <taxon>Crassostrea</taxon>
    </lineage>
</organism>
<evidence type="ECO:0000256" key="7">
    <source>
        <dbReference type="ARBA" id="ARBA00023269"/>
    </source>
</evidence>
<dbReference type="SMART" id="SM00428">
    <property type="entry name" value="H3"/>
    <property type="match status" value="1"/>
</dbReference>
<dbReference type="InterPro" id="IPR007125">
    <property type="entry name" value="H2A/H2B/H3"/>
</dbReference>
<evidence type="ECO:0000256" key="2">
    <source>
        <dbReference type="ARBA" id="ARBA00004286"/>
    </source>
</evidence>
<dbReference type="InterPro" id="IPR009072">
    <property type="entry name" value="Histone-fold"/>
</dbReference>
<evidence type="ECO:0000259" key="8">
    <source>
        <dbReference type="Pfam" id="PF00125"/>
    </source>
</evidence>
<sequence length="155" mass="17990">MARLKQTCRKANNRVSRENLVHDISKTFKALHKLQLQSKLTGGIKEPSHWRPSFGTLLEIRRYQRTTNLLIPKLCFQRVVKSITEELFHGIRFQTQALHALQEATEDFLVSVLADTNLCALHGKRVTILPKDMQLALRIRGKKKFNTCCINFYEE</sequence>
<dbReference type="PANTHER" id="PTHR11426">
    <property type="entry name" value="HISTONE H3"/>
    <property type="match status" value="1"/>
</dbReference>
<dbReference type="GO" id="GO:0005634">
    <property type="term" value="C:nucleus"/>
    <property type="evidence" value="ECO:0007669"/>
    <property type="project" value="UniProtKB-SubCell"/>
</dbReference>
<dbReference type="Gene3D" id="1.10.20.10">
    <property type="entry name" value="Histone, subunit A"/>
    <property type="match status" value="1"/>
</dbReference>
<reference evidence="10" key="1">
    <citation type="submission" date="2025-08" db="UniProtKB">
        <authorList>
            <consortium name="RefSeq"/>
        </authorList>
    </citation>
    <scope>IDENTIFICATION</scope>
    <source>
        <tissue evidence="10">Whole sample</tissue>
    </source>
</reference>
<dbReference type="PRINTS" id="PR00622">
    <property type="entry name" value="HISTONEH3"/>
</dbReference>
<dbReference type="OrthoDB" id="6094156at2759"/>
<dbReference type="CDD" id="cd22911">
    <property type="entry name" value="HFD_H3"/>
    <property type="match status" value="1"/>
</dbReference>
<keyword evidence="4" id="KW-0158">Chromosome</keyword>
<dbReference type="GO" id="GO:0046982">
    <property type="term" value="F:protein heterodimerization activity"/>
    <property type="evidence" value="ECO:0007669"/>
    <property type="project" value="InterPro"/>
</dbReference>
<dbReference type="Proteomes" id="UP000694844">
    <property type="component" value="Chromosome 4"/>
</dbReference>
<keyword evidence="6" id="KW-0539">Nucleus</keyword>
<protein>
    <submittedName>
        <fullName evidence="10">Histone H3.3-like</fullName>
    </submittedName>
</protein>
<feature type="domain" description="Core Histone H2A/H2B/H3" evidence="8">
    <location>
        <begin position="57"/>
        <end position="139"/>
    </location>
</feature>
<dbReference type="AlphaFoldDB" id="A0A8B8DLC5"/>
<dbReference type="SUPFAM" id="SSF47113">
    <property type="entry name" value="Histone-fold"/>
    <property type="match status" value="1"/>
</dbReference>
<evidence type="ECO:0000313" key="9">
    <source>
        <dbReference type="Proteomes" id="UP000694844"/>
    </source>
</evidence>
<dbReference type="InterPro" id="IPR000164">
    <property type="entry name" value="Histone_H3/CENP-A"/>
</dbReference>
<accession>A0A8B8DLC5</accession>
<evidence type="ECO:0000256" key="6">
    <source>
        <dbReference type="ARBA" id="ARBA00023242"/>
    </source>
</evidence>
<evidence type="ECO:0000256" key="3">
    <source>
        <dbReference type="ARBA" id="ARBA00010343"/>
    </source>
</evidence>
<comment type="similarity">
    <text evidence="3">Belongs to the histone H3 family.</text>
</comment>
<dbReference type="GO" id="GO:0030527">
    <property type="term" value="F:structural constituent of chromatin"/>
    <property type="evidence" value="ECO:0007669"/>
    <property type="project" value="InterPro"/>
</dbReference>
<evidence type="ECO:0000256" key="5">
    <source>
        <dbReference type="ARBA" id="ARBA00023125"/>
    </source>
</evidence>
<evidence type="ECO:0000256" key="4">
    <source>
        <dbReference type="ARBA" id="ARBA00022454"/>
    </source>
</evidence>
<dbReference type="RefSeq" id="XP_022328972.1">
    <property type="nucleotide sequence ID" value="XM_022473264.1"/>
</dbReference>
<keyword evidence="5" id="KW-0238">DNA-binding</keyword>
<evidence type="ECO:0000256" key="1">
    <source>
        <dbReference type="ARBA" id="ARBA00004123"/>
    </source>
</evidence>
<gene>
    <name evidence="10" type="primary">LOC111127934</name>
</gene>
<dbReference type="GO" id="GO:0003677">
    <property type="term" value="F:DNA binding"/>
    <property type="evidence" value="ECO:0007669"/>
    <property type="project" value="UniProtKB-KW"/>
</dbReference>
<keyword evidence="9" id="KW-1185">Reference proteome</keyword>
<keyword evidence="7" id="KW-0544">Nucleosome core</keyword>
<dbReference type="FunFam" id="1.10.20.10:FF:000085">
    <property type="entry name" value="Histone H3.2"/>
    <property type="match status" value="1"/>
</dbReference>